<comment type="caution">
    <text evidence="1">The sequence shown here is derived from an EMBL/GenBank/DDBJ whole genome shotgun (WGS) entry which is preliminary data.</text>
</comment>
<gene>
    <name evidence="1" type="ORF">RJ41_13230</name>
</gene>
<evidence type="ECO:0000313" key="2">
    <source>
        <dbReference type="Proteomes" id="UP000031197"/>
    </source>
</evidence>
<dbReference type="Proteomes" id="UP000031197">
    <property type="component" value="Unassembled WGS sequence"/>
</dbReference>
<dbReference type="OrthoDB" id="8888710at2"/>
<reference evidence="1 2" key="1">
    <citation type="submission" date="2014-12" db="EMBL/GenBank/DDBJ databases">
        <title>Genome sequencing of Alteromonas marina AD001.</title>
        <authorList>
            <person name="Adrian T.G.S."/>
            <person name="Chan K.G."/>
        </authorList>
    </citation>
    <scope>NUCLEOTIDE SEQUENCE [LARGE SCALE GENOMIC DNA]</scope>
    <source>
        <strain evidence="1 2">AD001</strain>
    </source>
</reference>
<dbReference type="RefSeq" id="WP_039221584.1">
    <property type="nucleotide sequence ID" value="NZ_JWLW01000023.1"/>
</dbReference>
<keyword evidence="2" id="KW-1185">Reference proteome</keyword>
<dbReference type="Pfam" id="PF07277">
    <property type="entry name" value="SapC"/>
    <property type="match status" value="1"/>
</dbReference>
<dbReference type="AlphaFoldDB" id="A0A0B3YCA5"/>
<accession>A0A0B3YCA5</accession>
<name>A0A0B3YCA5_9ALTE</name>
<dbReference type="InterPro" id="IPR010836">
    <property type="entry name" value="SapC"/>
</dbReference>
<organism evidence="1 2">
    <name type="scientific">Alteromonas marina</name>
    <dbReference type="NCBI Taxonomy" id="203795"/>
    <lineage>
        <taxon>Bacteria</taxon>
        <taxon>Pseudomonadati</taxon>
        <taxon>Pseudomonadota</taxon>
        <taxon>Gammaproteobacteria</taxon>
        <taxon>Alteromonadales</taxon>
        <taxon>Alteromonadaceae</taxon>
        <taxon>Alteromonas/Salinimonas group</taxon>
        <taxon>Alteromonas</taxon>
    </lineage>
</organism>
<dbReference type="EMBL" id="JWLW01000023">
    <property type="protein sequence ID" value="KHT50737.1"/>
    <property type="molecule type" value="Genomic_DNA"/>
</dbReference>
<sequence length="247" mass="27598">MTHMVAINNKQHADLKVTDDALSLSAYQHLVPVVVSELNKLVVHYPVVITKFDDSGQFGLSALLGFEEKENLFWQQGEWDAVYIPAQFERLPFYVGTEAQSADSSNRVLCIDMDNASVSEEKGTPLFDNTGEPSSYLLEKQQILAQLLDGETQNQRFIAALQQYNLITPFTLDITFENESKTSITGLYTIDEDKLAALSADAIADLHAQHMLQSIYTLIASNAQIYALIDKKNKANKNADAWFQTTN</sequence>
<protein>
    <submittedName>
        <fullName evidence="1">Peptidase</fullName>
    </submittedName>
</protein>
<evidence type="ECO:0000313" key="1">
    <source>
        <dbReference type="EMBL" id="KHT50737.1"/>
    </source>
</evidence>
<proteinExistence type="predicted"/>